<keyword evidence="1" id="KW-0862">Zinc</keyword>
<name>A0A225CYJ9_9BACT</name>
<organism evidence="3 4">
    <name type="scientific">Fimbriiglobus ruber</name>
    <dbReference type="NCBI Taxonomy" id="1908690"/>
    <lineage>
        <taxon>Bacteria</taxon>
        <taxon>Pseudomonadati</taxon>
        <taxon>Planctomycetota</taxon>
        <taxon>Planctomycetia</taxon>
        <taxon>Gemmatales</taxon>
        <taxon>Gemmataceae</taxon>
        <taxon>Fimbriiglobus</taxon>
    </lineage>
</organism>
<evidence type="ECO:0000256" key="1">
    <source>
        <dbReference type="PROSITE-ProRule" id="PRU00325"/>
    </source>
</evidence>
<dbReference type="RefSeq" id="WP_143394020.1">
    <property type="nucleotide sequence ID" value="NZ_NIDE01000020.1"/>
</dbReference>
<accession>A0A225CYJ9</accession>
<dbReference type="PROSITE" id="PS50966">
    <property type="entry name" value="ZF_SWIM"/>
    <property type="match status" value="1"/>
</dbReference>
<reference evidence="4" key="1">
    <citation type="submission" date="2017-06" db="EMBL/GenBank/DDBJ databases">
        <title>Genome analysis of Fimbriiglobus ruber SP5, the first member of the order Planctomycetales with confirmed chitinolytic capability.</title>
        <authorList>
            <person name="Ravin N.V."/>
            <person name="Rakitin A.L."/>
            <person name="Ivanova A.A."/>
            <person name="Beletsky A.V."/>
            <person name="Kulichevskaya I.S."/>
            <person name="Mardanov A.V."/>
            <person name="Dedysh S.N."/>
        </authorList>
    </citation>
    <scope>NUCLEOTIDE SEQUENCE [LARGE SCALE GENOMIC DNA]</scope>
    <source>
        <strain evidence="4">SP5</strain>
    </source>
</reference>
<dbReference type="Proteomes" id="UP000214646">
    <property type="component" value="Unassembled WGS sequence"/>
</dbReference>
<feature type="domain" description="SWIM-type" evidence="2">
    <location>
        <begin position="84"/>
        <end position="120"/>
    </location>
</feature>
<protein>
    <recommendedName>
        <fullName evidence="2">SWIM-type domain-containing protein</fullName>
    </recommendedName>
</protein>
<dbReference type="OrthoDB" id="290445at2"/>
<evidence type="ECO:0000313" key="3">
    <source>
        <dbReference type="EMBL" id="OWK34312.1"/>
    </source>
</evidence>
<keyword evidence="1" id="KW-0479">Metal-binding</keyword>
<sequence length="141" mass="15235">MCRVAKLKVAPTARIVGPILPLWDILSDGTMISFCPSRRVMELQGQRDRAITLYALTECTAVGGKGITLTKAVGRGTDAEADGYTVFVSDCGRRDSCECRGWLRHGGSCRHILACRKLVGAGWLAMGNPMTEMPETVGCPF</sequence>
<comment type="caution">
    <text evidence="3">The sequence shown here is derived from an EMBL/GenBank/DDBJ whole genome shotgun (WGS) entry which is preliminary data.</text>
</comment>
<evidence type="ECO:0000259" key="2">
    <source>
        <dbReference type="PROSITE" id="PS50966"/>
    </source>
</evidence>
<dbReference type="InterPro" id="IPR007527">
    <property type="entry name" value="Znf_SWIM"/>
</dbReference>
<dbReference type="EMBL" id="NIDE01000020">
    <property type="protein sequence ID" value="OWK34312.1"/>
    <property type="molecule type" value="Genomic_DNA"/>
</dbReference>
<proteinExistence type="predicted"/>
<evidence type="ECO:0000313" key="4">
    <source>
        <dbReference type="Proteomes" id="UP000214646"/>
    </source>
</evidence>
<keyword evidence="1" id="KW-0863">Zinc-finger</keyword>
<dbReference type="GO" id="GO:0008270">
    <property type="term" value="F:zinc ion binding"/>
    <property type="evidence" value="ECO:0007669"/>
    <property type="project" value="UniProtKB-KW"/>
</dbReference>
<dbReference type="AlphaFoldDB" id="A0A225CYJ9"/>
<keyword evidence="4" id="KW-1185">Reference proteome</keyword>
<gene>
    <name evidence="3" type="ORF">FRUB_10283</name>
</gene>